<dbReference type="Pfam" id="PF10988">
    <property type="entry name" value="DUF2807"/>
    <property type="match status" value="1"/>
</dbReference>
<gene>
    <name evidence="3" type="ORF">SNE35_03695</name>
</gene>
<organism evidence="3 4">
    <name type="scientific">Roseateles agri</name>
    <dbReference type="NCBI Taxonomy" id="3098619"/>
    <lineage>
        <taxon>Bacteria</taxon>
        <taxon>Pseudomonadati</taxon>
        <taxon>Pseudomonadota</taxon>
        <taxon>Betaproteobacteria</taxon>
        <taxon>Burkholderiales</taxon>
        <taxon>Sphaerotilaceae</taxon>
        <taxon>Roseateles</taxon>
    </lineage>
</organism>
<dbReference type="PANTHER" id="PTHR39200">
    <property type="entry name" value="HYPOTHETICAL EXPORTED PROTEIN"/>
    <property type="match status" value="1"/>
</dbReference>
<name>A0ABU5DBF7_9BURK</name>
<evidence type="ECO:0000259" key="2">
    <source>
        <dbReference type="Pfam" id="PF10988"/>
    </source>
</evidence>
<dbReference type="EMBL" id="JAXCLA010000001">
    <property type="protein sequence ID" value="MDY0743590.1"/>
    <property type="molecule type" value="Genomic_DNA"/>
</dbReference>
<protein>
    <submittedName>
        <fullName evidence="3">Head GIN domain-containing protein</fullName>
    </submittedName>
</protein>
<dbReference type="Proteomes" id="UP001285263">
    <property type="component" value="Unassembled WGS sequence"/>
</dbReference>
<evidence type="ECO:0000256" key="1">
    <source>
        <dbReference type="SAM" id="SignalP"/>
    </source>
</evidence>
<dbReference type="Gene3D" id="2.160.20.120">
    <property type="match status" value="1"/>
</dbReference>
<sequence length="253" mass="25757">MNKNRRLFALVAVAGMVAAGSAQAWSINFGGGERIKGSGELGTEVRELGAFDGVSTAGDFKIIVRQAASNRVELKIDKNLLPYIETKVVEGSKGRTLEVSTKNGFNISTRNTPELVLDMPTLRSIALSGSGDVKVGAMKTAEVSASISGSGNIVFDNLSSDKLGLSVSGSGDVTAAGRTNSLKISIAGSGDVKTKALAADEVKVSIAGSGDASVQAVKSLHVSIAGSGDVAYVGSPEISTSVVGGGRVKKLDQ</sequence>
<comment type="caution">
    <text evidence="3">The sequence shown here is derived from an EMBL/GenBank/DDBJ whole genome shotgun (WGS) entry which is preliminary data.</text>
</comment>
<evidence type="ECO:0000313" key="3">
    <source>
        <dbReference type="EMBL" id="MDY0743590.1"/>
    </source>
</evidence>
<keyword evidence="4" id="KW-1185">Reference proteome</keyword>
<feature type="signal peptide" evidence="1">
    <location>
        <begin position="1"/>
        <end position="24"/>
    </location>
</feature>
<proteinExistence type="predicted"/>
<dbReference type="PANTHER" id="PTHR39200:SF1">
    <property type="entry name" value="AUTO-TRANSPORTER ADHESIN HEAD GIN DOMAIN-CONTAINING PROTEIN-RELATED"/>
    <property type="match status" value="1"/>
</dbReference>
<accession>A0ABU5DBF7</accession>
<keyword evidence="1" id="KW-0732">Signal</keyword>
<dbReference type="RefSeq" id="WP_320421490.1">
    <property type="nucleotide sequence ID" value="NZ_JAXCLA010000001.1"/>
</dbReference>
<feature type="chain" id="PRO_5045844095" evidence="1">
    <location>
        <begin position="25"/>
        <end position="253"/>
    </location>
</feature>
<reference evidence="3 4" key="1">
    <citation type="submission" date="2023-11" db="EMBL/GenBank/DDBJ databases">
        <title>Paucibacter sp. nov., isolated from fresh soil in Korea.</title>
        <authorList>
            <person name="Le N.T.T."/>
        </authorList>
    </citation>
    <scope>NUCLEOTIDE SEQUENCE [LARGE SCALE GENOMIC DNA]</scope>
    <source>
        <strain evidence="3 4">R3-3</strain>
    </source>
</reference>
<evidence type="ECO:0000313" key="4">
    <source>
        <dbReference type="Proteomes" id="UP001285263"/>
    </source>
</evidence>
<dbReference type="InterPro" id="IPR021255">
    <property type="entry name" value="DUF2807"/>
</dbReference>
<feature type="domain" description="Putative auto-transporter adhesin head GIN" evidence="2">
    <location>
        <begin position="50"/>
        <end position="236"/>
    </location>
</feature>